<dbReference type="STRING" id="997296.PB1_01670"/>
<reference evidence="2 3" key="1">
    <citation type="journal article" date="2012" name="Appl. Environ. Microbiol.">
        <title>Genome Sequence of Thermotolerant Bacillus methanolicus: Features and Regulation Related to Methylotrophy and Production of L-Lysine and L-Glutamate from Methanol.</title>
        <authorList>
            <person name="Heggeset T.M."/>
            <person name="Krog A."/>
            <person name="Balzer S."/>
            <person name="Wentzel A."/>
            <person name="Ellingsen T.E."/>
            <person name="Brautaset T."/>
        </authorList>
    </citation>
    <scope>NUCLEOTIDE SEQUENCE [LARGE SCALE GENOMIC DNA]</scope>
    <source>
        <strain evidence="2 3">PB1</strain>
    </source>
</reference>
<dbReference type="EMBL" id="AFEU01000001">
    <property type="protein sequence ID" value="EIJ81609.1"/>
    <property type="molecule type" value="Genomic_DNA"/>
</dbReference>
<protein>
    <submittedName>
        <fullName evidence="2">Enoyl-CoA hydratase</fullName>
    </submittedName>
</protein>
<dbReference type="CDD" id="cd06558">
    <property type="entry name" value="crotonase-like"/>
    <property type="match status" value="1"/>
</dbReference>
<comment type="caution">
    <text evidence="2">The sequence shown here is derived from an EMBL/GenBank/DDBJ whole genome shotgun (WGS) entry which is preliminary data.</text>
</comment>
<evidence type="ECO:0000313" key="2">
    <source>
        <dbReference type="EMBL" id="EIJ81609.1"/>
    </source>
</evidence>
<keyword evidence="1" id="KW-0456">Lyase</keyword>
<dbReference type="SUPFAM" id="SSF52096">
    <property type="entry name" value="ClpP/crotonase"/>
    <property type="match status" value="1"/>
</dbReference>
<dbReference type="PANTHER" id="PTHR11941:SF27">
    <property type="entry name" value="ETHYLMALONYL-COA DECARBOXYLASE"/>
    <property type="match status" value="1"/>
</dbReference>
<dbReference type="RefSeq" id="WP_003350328.1">
    <property type="nucleotide sequence ID" value="NZ_AFEU01000001.1"/>
</dbReference>
<organism evidence="2 3">
    <name type="scientific">Bacillus methanolicus PB1</name>
    <dbReference type="NCBI Taxonomy" id="997296"/>
    <lineage>
        <taxon>Bacteria</taxon>
        <taxon>Bacillati</taxon>
        <taxon>Bacillota</taxon>
        <taxon>Bacilli</taxon>
        <taxon>Bacillales</taxon>
        <taxon>Bacillaceae</taxon>
        <taxon>Bacillus</taxon>
    </lineage>
</organism>
<sequence>MKSFLLEEREQGCLLFTINRPEKRNAVNFDVMDGLSEAINLAKKPGVKTLVITGAGEAAFCSGGDLSVFHQLKTEEEAYGMLSKMSNILYRLLTLPKPTIALMNGTAVGGGCEIAAACDFRVAKKGQKAGFIQGSLAISTGWGGGTILFEKLLAGNALKMLMESRLFQVEELADFGFIDHIYDGDREEVCDSFLRKILSLETDVLSAYKKMLIRKWTVSGLQKRMEEEVRNCAALWEKDVHHELVAKFLERKS</sequence>
<name>I3E538_BACMT</name>
<dbReference type="PATRIC" id="fig|997296.3.peg.383"/>
<dbReference type="GO" id="GO:0005829">
    <property type="term" value="C:cytosol"/>
    <property type="evidence" value="ECO:0007669"/>
    <property type="project" value="TreeGrafter"/>
</dbReference>
<evidence type="ECO:0000256" key="1">
    <source>
        <dbReference type="ARBA" id="ARBA00023239"/>
    </source>
</evidence>
<dbReference type="Gene3D" id="3.90.226.10">
    <property type="entry name" value="2-enoyl-CoA Hydratase, Chain A, domain 1"/>
    <property type="match status" value="1"/>
</dbReference>
<dbReference type="GO" id="GO:0006635">
    <property type="term" value="P:fatty acid beta-oxidation"/>
    <property type="evidence" value="ECO:0007669"/>
    <property type="project" value="TreeGrafter"/>
</dbReference>
<gene>
    <name evidence="2" type="ORF">PB1_01670</name>
</gene>
<accession>I3E538</accession>
<dbReference type="PANTHER" id="PTHR11941">
    <property type="entry name" value="ENOYL-COA HYDRATASE-RELATED"/>
    <property type="match status" value="1"/>
</dbReference>
<dbReference type="InterPro" id="IPR001753">
    <property type="entry name" value="Enoyl-CoA_hydra/iso"/>
</dbReference>
<evidence type="ECO:0000313" key="3">
    <source>
        <dbReference type="Proteomes" id="UP000010523"/>
    </source>
</evidence>
<dbReference type="InterPro" id="IPR029045">
    <property type="entry name" value="ClpP/crotonase-like_dom_sf"/>
</dbReference>
<keyword evidence="3" id="KW-1185">Reference proteome</keyword>
<dbReference type="Pfam" id="PF00378">
    <property type="entry name" value="ECH_1"/>
    <property type="match status" value="1"/>
</dbReference>
<proteinExistence type="predicted"/>
<dbReference type="GO" id="GO:0016829">
    <property type="term" value="F:lyase activity"/>
    <property type="evidence" value="ECO:0007669"/>
    <property type="project" value="UniProtKB-KW"/>
</dbReference>
<dbReference type="eggNOG" id="COG1024">
    <property type="taxonomic scope" value="Bacteria"/>
</dbReference>
<dbReference type="Proteomes" id="UP000010523">
    <property type="component" value="Unassembled WGS sequence"/>
</dbReference>
<dbReference type="AlphaFoldDB" id="I3E538"/>
<dbReference type="OrthoDB" id="9775794at2"/>